<feature type="compositionally biased region" description="Gly residues" evidence="7">
    <location>
        <begin position="414"/>
        <end position="423"/>
    </location>
</feature>
<dbReference type="SMART" id="SM00044">
    <property type="entry name" value="CYCc"/>
    <property type="match status" value="1"/>
</dbReference>
<feature type="compositionally biased region" description="Gly residues" evidence="7">
    <location>
        <begin position="1400"/>
        <end position="1412"/>
    </location>
</feature>
<feature type="compositionally biased region" description="Gly residues" evidence="7">
    <location>
        <begin position="1771"/>
        <end position="1787"/>
    </location>
</feature>
<organism evidence="9 10">
    <name type="scientific">Edaphochlamys debaryana</name>
    <dbReference type="NCBI Taxonomy" id="47281"/>
    <lineage>
        <taxon>Eukaryota</taxon>
        <taxon>Viridiplantae</taxon>
        <taxon>Chlorophyta</taxon>
        <taxon>core chlorophytes</taxon>
        <taxon>Chlorophyceae</taxon>
        <taxon>CS clade</taxon>
        <taxon>Chlamydomonadales</taxon>
        <taxon>Chlamydomonadales incertae sedis</taxon>
        <taxon>Edaphochlamys</taxon>
    </lineage>
</organism>
<feature type="compositionally biased region" description="Low complexity" evidence="7">
    <location>
        <begin position="758"/>
        <end position="772"/>
    </location>
</feature>
<feature type="region of interest" description="Disordered" evidence="7">
    <location>
        <begin position="1291"/>
        <end position="1419"/>
    </location>
</feature>
<feature type="compositionally biased region" description="Low complexity" evidence="7">
    <location>
        <begin position="1313"/>
        <end position="1335"/>
    </location>
</feature>
<keyword evidence="3" id="KW-0547">Nucleotide-binding</keyword>
<feature type="region of interest" description="Disordered" evidence="7">
    <location>
        <begin position="259"/>
        <end position="280"/>
    </location>
</feature>
<feature type="region of interest" description="Disordered" evidence="7">
    <location>
        <begin position="1253"/>
        <end position="1278"/>
    </location>
</feature>
<dbReference type="InterPro" id="IPR050401">
    <property type="entry name" value="Cyclic_nucleotide_synthase"/>
</dbReference>
<feature type="region of interest" description="Disordered" evidence="7">
    <location>
        <begin position="648"/>
        <end position="674"/>
    </location>
</feature>
<dbReference type="PANTHER" id="PTHR11920">
    <property type="entry name" value="GUANYLYL CYCLASE"/>
    <property type="match status" value="1"/>
</dbReference>
<dbReference type="SUPFAM" id="SSF55073">
    <property type="entry name" value="Nucleotide cyclase"/>
    <property type="match status" value="1"/>
</dbReference>
<dbReference type="EMBL" id="JAEHOE010000006">
    <property type="protein sequence ID" value="KAG2499423.1"/>
    <property type="molecule type" value="Genomic_DNA"/>
</dbReference>
<comment type="subcellular location">
    <subcellularLocation>
        <location evidence="1">Membrane</location>
    </subcellularLocation>
</comment>
<keyword evidence="5" id="KW-0472">Membrane</keyword>
<keyword evidence="6" id="KW-0456">Lyase</keyword>
<evidence type="ECO:0000256" key="7">
    <source>
        <dbReference type="SAM" id="MobiDB-lite"/>
    </source>
</evidence>
<dbReference type="InterPro" id="IPR001054">
    <property type="entry name" value="A/G_cyclase"/>
</dbReference>
<dbReference type="Gene3D" id="3.30.70.1230">
    <property type="entry name" value="Nucleotide cyclase"/>
    <property type="match status" value="1"/>
</dbReference>
<dbReference type="GO" id="GO:0000166">
    <property type="term" value="F:nucleotide binding"/>
    <property type="evidence" value="ECO:0007669"/>
    <property type="project" value="UniProtKB-KW"/>
</dbReference>
<evidence type="ECO:0000256" key="6">
    <source>
        <dbReference type="ARBA" id="ARBA00023239"/>
    </source>
</evidence>
<feature type="compositionally biased region" description="Gly residues" evidence="7">
    <location>
        <begin position="2028"/>
        <end position="2038"/>
    </location>
</feature>
<evidence type="ECO:0000313" key="10">
    <source>
        <dbReference type="Proteomes" id="UP000612055"/>
    </source>
</evidence>
<feature type="region of interest" description="Disordered" evidence="7">
    <location>
        <begin position="2254"/>
        <end position="2291"/>
    </location>
</feature>
<keyword evidence="2" id="KW-0812">Transmembrane</keyword>
<dbReference type="PANTHER" id="PTHR11920:SF335">
    <property type="entry name" value="GUANYLATE CYCLASE"/>
    <property type="match status" value="1"/>
</dbReference>
<dbReference type="CDD" id="cd07302">
    <property type="entry name" value="CHD"/>
    <property type="match status" value="1"/>
</dbReference>
<keyword evidence="4" id="KW-1133">Transmembrane helix</keyword>
<dbReference type="GO" id="GO:0005886">
    <property type="term" value="C:plasma membrane"/>
    <property type="evidence" value="ECO:0007669"/>
    <property type="project" value="TreeGrafter"/>
</dbReference>
<dbReference type="GO" id="GO:0007168">
    <property type="term" value="P:receptor guanylyl cyclase signaling pathway"/>
    <property type="evidence" value="ECO:0007669"/>
    <property type="project" value="TreeGrafter"/>
</dbReference>
<dbReference type="OrthoDB" id="552483at2759"/>
<dbReference type="GO" id="GO:0035556">
    <property type="term" value="P:intracellular signal transduction"/>
    <property type="evidence" value="ECO:0007669"/>
    <property type="project" value="InterPro"/>
</dbReference>
<feature type="compositionally biased region" description="Low complexity" evidence="7">
    <location>
        <begin position="1387"/>
        <end position="1399"/>
    </location>
</feature>
<feature type="compositionally biased region" description="Low complexity" evidence="7">
    <location>
        <begin position="1821"/>
        <end position="1842"/>
    </location>
</feature>
<dbReference type="InterPro" id="IPR029787">
    <property type="entry name" value="Nucleotide_cyclase"/>
</dbReference>
<evidence type="ECO:0000256" key="5">
    <source>
        <dbReference type="ARBA" id="ARBA00023136"/>
    </source>
</evidence>
<dbReference type="GO" id="GO:0004383">
    <property type="term" value="F:guanylate cyclase activity"/>
    <property type="evidence" value="ECO:0007669"/>
    <property type="project" value="TreeGrafter"/>
</dbReference>
<evidence type="ECO:0000256" key="1">
    <source>
        <dbReference type="ARBA" id="ARBA00004370"/>
    </source>
</evidence>
<feature type="region of interest" description="Disordered" evidence="7">
    <location>
        <begin position="551"/>
        <end position="633"/>
    </location>
</feature>
<feature type="compositionally biased region" description="Low complexity" evidence="7">
    <location>
        <begin position="736"/>
        <end position="747"/>
    </location>
</feature>
<feature type="region of interest" description="Disordered" evidence="7">
    <location>
        <begin position="1470"/>
        <end position="1489"/>
    </location>
</feature>
<reference evidence="9" key="1">
    <citation type="journal article" date="2020" name="bioRxiv">
        <title>Comparative genomics of Chlamydomonas.</title>
        <authorList>
            <person name="Craig R.J."/>
            <person name="Hasan A.R."/>
            <person name="Ness R.W."/>
            <person name="Keightley P.D."/>
        </authorList>
    </citation>
    <scope>NUCLEOTIDE SEQUENCE</scope>
    <source>
        <strain evidence="9">CCAP 11/70</strain>
    </source>
</reference>
<evidence type="ECO:0000259" key="8">
    <source>
        <dbReference type="PROSITE" id="PS50125"/>
    </source>
</evidence>
<keyword evidence="10" id="KW-1185">Reference proteome</keyword>
<feature type="compositionally biased region" description="Low complexity" evidence="7">
    <location>
        <begin position="551"/>
        <end position="560"/>
    </location>
</feature>
<evidence type="ECO:0000256" key="4">
    <source>
        <dbReference type="ARBA" id="ARBA00022989"/>
    </source>
</evidence>
<feature type="region of interest" description="Disordered" evidence="7">
    <location>
        <begin position="971"/>
        <end position="1036"/>
    </location>
</feature>
<evidence type="ECO:0000256" key="2">
    <source>
        <dbReference type="ARBA" id="ARBA00022692"/>
    </source>
</evidence>
<feature type="domain" description="Guanylate cyclase" evidence="8">
    <location>
        <begin position="2077"/>
        <end position="2219"/>
    </location>
</feature>
<feature type="region of interest" description="Disordered" evidence="7">
    <location>
        <begin position="1703"/>
        <end position="1873"/>
    </location>
</feature>
<feature type="region of interest" description="Disordered" evidence="7">
    <location>
        <begin position="842"/>
        <end position="880"/>
    </location>
</feature>
<feature type="compositionally biased region" description="Low complexity" evidence="7">
    <location>
        <begin position="1474"/>
        <end position="1489"/>
    </location>
</feature>
<feature type="region of interest" description="Disordered" evidence="7">
    <location>
        <begin position="1054"/>
        <end position="1094"/>
    </location>
</feature>
<dbReference type="GO" id="GO:0004016">
    <property type="term" value="F:adenylate cyclase activity"/>
    <property type="evidence" value="ECO:0007669"/>
    <property type="project" value="TreeGrafter"/>
</dbReference>
<feature type="compositionally biased region" description="Low complexity" evidence="7">
    <location>
        <begin position="1054"/>
        <end position="1081"/>
    </location>
</feature>
<feature type="compositionally biased region" description="Low complexity" evidence="7">
    <location>
        <begin position="848"/>
        <end position="868"/>
    </location>
</feature>
<dbReference type="Pfam" id="PF00211">
    <property type="entry name" value="Guanylate_cyc"/>
    <property type="match status" value="1"/>
</dbReference>
<feature type="compositionally biased region" description="Low complexity" evidence="7">
    <location>
        <begin position="616"/>
        <end position="633"/>
    </location>
</feature>
<dbReference type="PROSITE" id="PS50125">
    <property type="entry name" value="GUANYLATE_CYCLASE_2"/>
    <property type="match status" value="1"/>
</dbReference>
<protein>
    <recommendedName>
        <fullName evidence="8">Guanylate cyclase domain-containing protein</fullName>
    </recommendedName>
</protein>
<evidence type="ECO:0000313" key="9">
    <source>
        <dbReference type="EMBL" id="KAG2499423.1"/>
    </source>
</evidence>
<proteinExistence type="predicted"/>
<accession>A0A836C4Y8</accession>
<feature type="region of interest" description="Disordered" evidence="7">
    <location>
        <begin position="1954"/>
        <end position="2042"/>
    </location>
</feature>
<feature type="region of interest" description="Disordered" evidence="7">
    <location>
        <begin position="411"/>
        <end position="483"/>
    </location>
</feature>
<name>A0A836C4Y8_9CHLO</name>
<comment type="caution">
    <text evidence="9">The sequence shown here is derived from an EMBL/GenBank/DDBJ whole genome shotgun (WGS) entry which is preliminary data.</text>
</comment>
<gene>
    <name evidence="9" type="ORF">HYH03_002370</name>
</gene>
<feature type="region of interest" description="Disordered" evidence="7">
    <location>
        <begin position="690"/>
        <end position="790"/>
    </location>
</feature>
<feature type="compositionally biased region" description="Gly residues" evidence="7">
    <location>
        <begin position="1009"/>
        <end position="1018"/>
    </location>
</feature>
<feature type="compositionally biased region" description="Gly residues" evidence="7">
    <location>
        <begin position="2257"/>
        <end position="2282"/>
    </location>
</feature>
<dbReference type="GO" id="GO:0001653">
    <property type="term" value="F:peptide receptor activity"/>
    <property type="evidence" value="ECO:0007669"/>
    <property type="project" value="TreeGrafter"/>
</dbReference>
<sequence length="2305" mass="225339">MPLGGCLLGCFGSRADARQQQEEQELLEHGALNQAGFISRFGPPDRAAGHAAQSVAAACTVRPAPPRAQRGLLVDAGGGKDRRWEVATVWVCGGGATAAAYQAALTDLVARDVRLREALSQAASASASGSYCLIRYRPAAGTPGYVKEGELGYATVELSACTLVLEPGRRCPGLLLQLHRPQPRASLPGPHGSSLQAPPSEARALGQLTGSGAGTMGRVLGLGLDLAPQIAAAAAAAAGKAPPVPLPPARAAPAGTAVAAEHGQRLSASPRRHLNGSPCGTATGMGAAGAGAGKGASAGRGVVACTPGLAAAARAMAAEVLPALIVALSYAGPRGRRLREVAYLNSRAREYLCLPPGGALPPGLRARSLLRALLSLEEPALVRRLHRDAATDEGFFATVRVPALLPAGDLAGLRPGGGSGPGEGEVQPHAEGEEGGSSDGDSSASVQTISDLGEAELDDGPGTPASRHTPVASTRRGSTDRASRLLVAGASRRGSLVMSRTASRRVAASRRPSVEVPQEYLGSELRMLSRAVLSLHADVLRPGSGALSPGALAAAPRPLSQRTTRHVDTPPGGWVPQQGSRTGTGMGADGPAVLGQSVSRRSLSTPRRSASRRTRPSLSPHSASAAPAPLAPEQSLDATEQALLERLATSGSNPGPTPPSALNPGGGSLPRPGSREVWQLAGRLVGPQASASIVSGGSQGTGPPPGSASEERPPLPAALRLAGSAQAPVDRGGAGSSAPGEPGQASSQAPVQPSDLSAGAADPGQGQGQAQGLRPSTESAMGRGGRRPPRRVATLACGHLSQLVTAVAARSGSLKSPLAAAGAAEAGAAGVAGDAATGMERGATADTAGVPSPAASQASASSSSDGPPAQGGGAFGRAARPANGAAGGLIAASAWPPPSAYAAAPPPEAASQNASQMLSSAAQDGDVWAGFAPAPSRSAVQRSGGGLSVLTQLAGPTLSLTPSLDRLLRGSRTADQTPPLPPHAFSPPDRGYVRSPLSQAGIAHVAAAGPGGSTGGPASGHRLRGVQTHDGYRPSAPLAPEAFAAAFASASPSASAADGSAGDAGSPHAASAAAASAGTEHPAPPVGRSASLSLGRGPLSQVAVAARLGLRAGGSQSLRQLSSAGQEAERLRAAVAAGGSRSGVDSASAADAAPAAAEARGSFGGVGGGSGLSRFSTAAVAAAAGAAAAASVDSLGQQLSSGMLDFLPQNDRDGPGSHMASMLLVSAGALGTGGAGGWSESAAAAAAAAAASDGSGCASRPGEGSGAGQAPRGRRADSGDTQALLLQLTGPMPVGEAGGLGSGPAPRVPPSTSPSVSVGRRAAAGSSAAGSQHSTGSGGAVAAPAPRTWSNASASTPAAPGARPSTSPPMSAAALGFAPAPTSGALGTAPAPARPQGPGANSGGGWYRGGASGKSVQRGKSIRARVHALLDQAEAAEAQRTGSGSLGMGLGMGLGASGGLGGAALGGGHDRALSTTGARRSPSAASSASASHMWMAAGTAIAPESGSGGGRGAAMAGALASGGLASRGKSLSLTPTQAAAAAALANGVRAANPRSGSRRHSISLSSAARYVAQDVQGGAWWPAEALRGPVGSGVGPGESSVYTEGGLMSTGEHLQSSAMPVPFMVGGRSTLASLREEQPGHTTGGAGPAETSSELPALCPVSAADLAAAADAAMASAGRSAASTPAGASLVAACSTGGSTAPVPIPAPGSSGWGHSGAQGDVSLPTGDSSIGQAGLGVFAGWAHSRSGPPGSPQGHEPQLQQGTPPSPGRMGPGGAPGSAPPGGAGWQGHSAGPGARPATQTPWRSPQRPPALLMPQGPGAASAAASVLSPRGGSTGGPRPSLQLAPACSGGGSSGGRVTAAGARPSTSPSLWPLAPVPGRATAPPPPSAWCQLRARTCPTAEGGRVLLLTLTDVTAAVQTQERVAGLVEQEHRILEALFPRHVIAYLTAPPSRRPAARALRSPGPAGAGAAGAGAAESGTDTGPESARGRRALSGQAPGVRRMRSGLAGGSAQRRRRGSAVAPEPPAGGGGAGGDAAGGVEASSGAPGLRLRALAAQHQAGSAAVSHLARQHAAVTILYSDVVGFTAFSRQVPPITVMRFLNELYQKLDALLDIFKVYKVETIGDCYVVAGGLVRYDEDGFCSVLPEGETDSLHAVRCMEFAKAMLRASRSVVLPTTGQPVQVRLGLHSGPAMSGVVGSKMPRFTVFGETVELAHRMEASGRPGRIHVSGATRALLRREAWERAEGVPLGAAAAGAGEGEGEGGGGAAHGDVSVGGGGGPGRDAQAEGARHVPVRLRVACEAQK</sequence>
<dbReference type="Proteomes" id="UP000612055">
    <property type="component" value="Unassembled WGS sequence"/>
</dbReference>
<evidence type="ECO:0000256" key="3">
    <source>
        <dbReference type="ARBA" id="ARBA00022741"/>
    </source>
</evidence>
<feature type="compositionally biased region" description="Low complexity" evidence="7">
    <location>
        <begin position="599"/>
        <end position="608"/>
    </location>
</feature>